<protein>
    <submittedName>
        <fullName evidence="2">Uncharacterized protein</fullName>
    </submittedName>
</protein>
<dbReference type="KEGG" id="mis:MICPUN_61482"/>
<evidence type="ECO:0000256" key="1">
    <source>
        <dbReference type="SAM" id="MobiDB-lite"/>
    </source>
</evidence>
<dbReference type="OrthoDB" id="421718at2759"/>
<sequence length="158" mass="16883">MATGGGSDTRTLEGRVNALFPYVAGSAAFMAAWVFGPFPGSLYTGIPSHDEFIAQVYDGLHFTPVFGPSALITKYNELGRLPALTHALPGAVWCALSAWQLHPASRKTFEGGGAQVGRACNARGGGHTHGRVRTHRRQRAARRHPRLSGTLGRHSGRP</sequence>
<dbReference type="InParanoid" id="C1ECN6"/>
<dbReference type="GeneID" id="8246220"/>
<dbReference type="AlphaFoldDB" id="C1ECN6"/>
<dbReference type="RefSeq" id="XP_002504678.1">
    <property type="nucleotide sequence ID" value="XM_002504632.1"/>
</dbReference>
<accession>C1ECN6</accession>
<gene>
    <name evidence="2" type="ORF">MICPUN_61482</name>
</gene>
<dbReference type="Proteomes" id="UP000002009">
    <property type="component" value="Chromosome 9"/>
</dbReference>
<feature type="compositionally biased region" description="Basic residues" evidence="1">
    <location>
        <begin position="126"/>
        <end position="146"/>
    </location>
</feature>
<keyword evidence="3" id="KW-1185">Reference proteome</keyword>
<dbReference type="EMBL" id="CP001329">
    <property type="protein sequence ID" value="ACO65936.1"/>
    <property type="molecule type" value="Genomic_DNA"/>
</dbReference>
<name>C1ECN6_MICCC</name>
<evidence type="ECO:0000313" key="2">
    <source>
        <dbReference type="EMBL" id="ACO65936.1"/>
    </source>
</evidence>
<proteinExistence type="predicted"/>
<feature type="region of interest" description="Disordered" evidence="1">
    <location>
        <begin position="120"/>
        <end position="158"/>
    </location>
</feature>
<evidence type="ECO:0000313" key="3">
    <source>
        <dbReference type="Proteomes" id="UP000002009"/>
    </source>
</evidence>
<reference evidence="2 3" key="1">
    <citation type="journal article" date="2009" name="Science">
        <title>Green evolution and dynamic adaptations revealed by genomes of the marine picoeukaryotes Micromonas.</title>
        <authorList>
            <person name="Worden A.Z."/>
            <person name="Lee J.H."/>
            <person name="Mock T."/>
            <person name="Rouze P."/>
            <person name="Simmons M.P."/>
            <person name="Aerts A.L."/>
            <person name="Allen A.E."/>
            <person name="Cuvelier M.L."/>
            <person name="Derelle E."/>
            <person name="Everett M.V."/>
            <person name="Foulon E."/>
            <person name="Grimwood J."/>
            <person name="Gundlach H."/>
            <person name="Henrissat B."/>
            <person name="Napoli C."/>
            <person name="McDonald S.M."/>
            <person name="Parker M.S."/>
            <person name="Rombauts S."/>
            <person name="Salamov A."/>
            <person name="Von Dassow P."/>
            <person name="Badger J.H."/>
            <person name="Coutinho P.M."/>
            <person name="Demir E."/>
            <person name="Dubchak I."/>
            <person name="Gentemann C."/>
            <person name="Eikrem W."/>
            <person name="Gready J.E."/>
            <person name="John U."/>
            <person name="Lanier W."/>
            <person name="Lindquist E.A."/>
            <person name="Lucas S."/>
            <person name="Mayer K.F."/>
            <person name="Moreau H."/>
            <person name="Not F."/>
            <person name="Otillar R."/>
            <person name="Panaud O."/>
            <person name="Pangilinan J."/>
            <person name="Paulsen I."/>
            <person name="Piegu B."/>
            <person name="Poliakov A."/>
            <person name="Robbens S."/>
            <person name="Schmutz J."/>
            <person name="Toulza E."/>
            <person name="Wyss T."/>
            <person name="Zelensky A."/>
            <person name="Zhou K."/>
            <person name="Armbrust E.V."/>
            <person name="Bhattacharya D."/>
            <person name="Goodenough U.W."/>
            <person name="Van de Peer Y."/>
            <person name="Grigoriev I.V."/>
        </authorList>
    </citation>
    <scope>NUCLEOTIDE SEQUENCE [LARGE SCALE GENOMIC DNA]</scope>
    <source>
        <strain evidence="3">RCC299 / NOUM17</strain>
    </source>
</reference>
<organism evidence="2 3">
    <name type="scientific">Micromonas commoda (strain RCC299 / NOUM17 / CCMP2709)</name>
    <name type="common">Picoplanktonic green alga</name>
    <dbReference type="NCBI Taxonomy" id="296587"/>
    <lineage>
        <taxon>Eukaryota</taxon>
        <taxon>Viridiplantae</taxon>
        <taxon>Chlorophyta</taxon>
        <taxon>Mamiellophyceae</taxon>
        <taxon>Mamiellales</taxon>
        <taxon>Mamiellaceae</taxon>
        <taxon>Micromonas</taxon>
    </lineage>
</organism>